<dbReference type="PANTHER" id="PTHR11469:SF1">
    <property type="entry name" value="GLUCOSE-6-PHOSPHATE ISOMERASE"/>
    <property type="match status" value="1"/>
</dbReference>
<dbReference type="GO" id="GO:0006096">
    <property type="term" value="P:glycolytic process"/>
    <property type="evidence" value="ECO:0007669"/>
    <property type="project" value="UniProtKB-KW"/>
</dbReference>
<keyword evidence="3" id="KW-0413">Isomerase</keyword>
<dbReference type="GO" id="GO:0016853">
    <property type="term" value="F:isomerase activity"/>
    <property type="evidence" value="ECO:0007669"/>
    <property type="project" value="UniProtKB-KW"/>
</dbReference>
<evidence type="ECO:0000313" key="4">
    <source>
        <dbReference type="EMBL" id="KAL3512104.1"/>
    </source>
</evidence>
<dbReference type="Proteomes" id="UP001630127">
    <property type="component" value="Unassembled WGS sequence"/>
</dbReference>
<dbReference type="AlphaFoldDB" id="A0ABD2YYY4"/>
<proteinExistence type="predicted"/>
<evidence type="ECO:0000256" key="1">
    <source>
        <dbReference type="ARBA" id="ARBA00022432"/>
    </source>
</evidence>
<dbReference type="InterPro" id="IPR001672">
    <property type="entry name" value="G6P_Isomerase"/>
</dbReference>
<keyword evidence="2" id="KW-0324">Glycolysis</keyword>
<evidence type="ECO:0000256" key="3">
    <source>
        <dbReference type="ARBA" id="ARBA00023235"/>
    </source>
</evidence>
<sequence>MRNIDTRITTMRDLLTDTDCCKSMMLVLNCNLLEYSRQGATLGTLNKLFSIAEAADVKEKINRMFNGVRNRSVLHVALCAPRDAVINSDGKSVVPDVWSLIRSGSSLRASAVAWVGATGKPLKDVVAIGIGGSSLGPLFVHTALQTDPELLNLQEASFICEGLKRGLQSMESSDYQMSEIGPITAKIKQEAEQFRQWRASQEKELLQLKIEGRRNEYERHKLQALNQRQKIVLQRKTEEATMATKRLNELLDARKSSVRGSKYIAEEVSKELGIYGNEKSLQRWLDHELDVLVNVPEVIEYEKQGQVYANSNKHLADEMSSQTSVSNLYASSETAQVYSIPDASVTESVAFMDLTLKAAFLHLLFTSFTIHLLGLLMKYSHGLQMMPIRQLSMKRLAVVGQEMDTGCYVFVVYSSPPLFGLRRIACGSTWKRLLVLEKSVGEFLYRASVILDVLEKVSKPDINALFINLAFSSFMSTKKYQFFVKHLDTFAVAPLPERNNNQALQAALFISKSLSVANLNALTCTLGLRCFSFVWLKRKKYQSSSNSYGYRHCFPIVFDLYDNDFIQQPVKNRAVLVNPEFGTVCAQAVYRLLMYATNLNTRMKHMKSYNIQSEDSMRVHFITREGWNADTGSSMDFSMDFNSCLHDPLSIRILKIYIYIYIYENSTAIFKNHSLIF</sequence>
<dbReference type="SUPFAM" id="SSF53697">
    <property type="entry name" value="SIS domain"/>
    <property type="match status" value="1"/>
</dbReference>
<gene>
    <name evidence="4" type="ORF">ACH5RR_024821</name>
</gene>
<dbReference type="PROSITE" id="PS51463">
    <property type="entry name" value="P_GLUCOSE_ISOMERASE_3"/>
    <property type="match status" value="1"/>
</dbReference>
<protein>
    <submittedName>
        <fullName evidence="4">Uncharacterized protein</fullName>
    </submittedName>
</protein>
<dbReference type="Gene3D" id="3.40.50.10490">
    <property type="entry name" value="Glucose-6-phosphate isomerase like protein, domain 1"/>
    <property type="match status" value="2"/>
</dbReference>
<keyword evidence="5" id="KW-1185">Reference proteome</keyword>
<keyword evidence="1" id="KW-0312">Gluconeogenesis</keyword>
<dbReference type="Pfam" id="PF00342">
    <property type="entry name" value="PGI"/>
    <property type="match status" value="1"/>
</dbReference>
<name>A0ABD2YYY4_9GENT</name>
<reference evidence="4 5" key="1">
    <citation type="submission" date="2024-11" db="EMBL/GenBank/DDBJ databases">
        <title>A near-complete genome assembly of Cinchona calisaya.</title>
        <authorList>
            <person name="Lian D.C."/>
            <person name="Zhao X.W."/>
            <person name="Wei L."/>
        </authorList>
    </citation>
    <scope>NUCLEOTIDE SEQUENCE [LARGE SCALE GENOMIC DNA]</scope>
    <source>
        <tissue evidence="4">Nenye</tissue>
    </source>
</reference>
<evidence type="ECO:0000313" key="5">
    <source>
        <dbReference type="Proteomes" id="UP001630127"/>
    </source>
</evidence>
<evidence type="ECO:0000256" key="2">
    <source>
        <dbReference type="ARBA" id="ARBA00023152"/>
    </source>
</evidence>
<dbReference type="GO" id="GO:0006094">
    <property type="term" value="P:gluconeogenesis"/>
    <property type="evidence" value="ECO:0007669"/>
    <property type="project" value="UniProtKB-KW"/>
</dbReference>
<organism evidence="4 5">
    <name type="scientific">Cinchona calisaya</name>
    <dbReference type="NCBI Taxonomy" id="153742"/>
    <lineage>
        <taxon>Eukaryota</taxon>
        <taxon>Viridiplantae</taxon>
        <taxon>Streptophyta</taxon>
        <taxon>Embryophyta</taxon>
        <taxon>Tracheophyta</taxon>
        <taxon>Spermatophyta</taxon>
        <taxon>Magnoliopsida</taxon>
        <taxon>eudicotyledons</taxon>
        <taxon>Gunneridae</taxon>
        <taxon>Pentapetalae</taxon>
        <taxon>asterids</taxon>
        <taxon>lamiids</taxon>
        <taxon>Gentianales</taxon>
        <taxon>Rubiaceae</taxon>
        <taxon>Cinchonoideae</taxon>
        <taxon>Cinchoneae</taxon>
        <taxon>Cinchona</taxon>
    </lineage>
</organism>
<dbReference type="EMBL" id="JBJUIK010000011">
    <property type="protein sequence ID" value="KAL3512104.1"/>
    <property type="molecule type" value="Genomic_DNA"/>
</dbReference>
<dbReference type="PANTHER" id="PTHR11469">
    <property type="entry name" value="GLUCOSE-6-PHOSPHATE ISOMERASE"/>
    <property type="match status" value="1"/>
</dbReference>
<dbReference type="InterPro" id="IPR046348">
    <property type="entry name" value="SIS_dom_sf"/>
</dbReference>
<comment type="caution">
    <text evidence="4">The sequence shown here is derived from an EMBL/GenBank/DDBJ whole genome shotgun (WGS) entry which is preliminary data.</text>
</comment>
<accession>A0ABD2YYY4</accession>